<feature type="transmembrane region" description="Helical" evidence="1">
    <location>
        <begin position="210"/>
        <end position="231"/>
    </location>
</feature>
<keyword evidence="1" id="KW-0812">Transmembrane</keyword>
<organism evidence="2 3">
    <name type="scientific">Aureobasidium mustum</name>
    <dbReference type="NCBI Taxonomy" id="2773714"/>
    <lineage>
        <taxon>Eukaryota</taxon>
        <taxon>Fungi</taxon>
        <taxon>Dikarya</taxon>
        <taxon>Ascomycota</taxon>
        <taxon>Pezizomycotina</taxon>
        <taxon>Dothideomycetes</taxon>
        <taxon>Dothideomycetidae</taxon>
        <taxon>Dothideales</taxon>
        <taxon>Saccotheciaceae</taxon>
        <taxon>Aureobasidium</taxon>
    </lineage>
</organism>
<dbReference type="OrthoDB" id="2224262at2759"/>
<comment type="caution">
    <text evidence="2">The sequence shown here is derived from an EMBL/GenBank/DDBJ whole genome shotgun (WGS) entry which is preliminary data.</text>
</comment>
<protein>
    <recommendedName>
        <fullName evidence="4">Low affinity iron permease</fullName>
    </recommendedName>
</protein>
<keyword evidence="3" id="KW-1185">Reference proteome</keyword>
<dbReference type="GO" id="GO:0055085">
    <property type="term" value="P:transmembrane transport"/>
    <property type="evidence" value="ECO:0007669"/>
    <property type="project" value="InterPro"/>
</dbReference>
<name>A0A9N8JTP5_9PEZI</name>
<dbReference type="Pfam" id="PF04120">
    <property type="entry name" value="Iron_permease"/>
    <property type="match status" value="2"/>
</dbReference>
<dbReference type="EMBL" id="CAIJEO010000005">
    <property type="protein sequence ID" value="CAD0093961.1"/>
    <property type="molecule type" value="Genomic_DNA"/>
</dbReference>
<evidence type="ECO:0000313" key="3">
    <source>
        <dbReference type="Proteomes" id="UP000714618"/>
    </source>
</evidence>
<feature type="transmembrane region" description="Helical" evidence="1">
    <location>
        <begin position="402"/>
        <end position="421"/>
    </location>
</feature>
<reference evidence="2" key="1">
    <citation type="submission" date="2020-06" db="EMBL/GenBank/DDBJ databases">
        <authorList>
            <person name="Onetto C."/>
        </authorList>
    </citation>
    <scope>NUCLEOTIDE SEQUENCE</scope>
</reference>
<keyword evidence="1" id="KW-0472">Membrane</keyword>
<feature type="transmembrane region" description="Helical" evidence="1">
    <location>
        <begin position="322"/>
        <end position="341"/>
    </location>
</feature>
<feature type="transmembrane region" description="Helical" evidence="1">
    <location>
        <begin position="181"/>
        <end position="204"/>
    </location>
</feature>
<evidence type="ECO:0008006" key="4">
    <source>
        <dbReference type="Google" id="ProtNLM"/>
    </source>
</evidence>
<dbReference type="InterPro" id="IPR007251">
    <property type="entry name" value="Iron_permease_Fet4"/>
</dbReference>
<dbReference type="AlphaFoldDB" id="A0A9N8JTP5"/>
<feature type="transmembrane region" description="Helical" evidence="1">
    <location>
        <begin position="288"/>
        <end position="310"/>
    </location>
</feature>
<sequence>MMNTLATFFCSIGARGAVCEAAPTHLPLSQKDETDATIKSMSINTVKVKRLDRWLDKVVAASGSNTVLFCTVAALLGWALAGIRFSQNTGWQVGISDAQAIINMVFDAFLVRQQLNAHEQGLVVACHLQSRTLSHKRMLRTLAHLEKLQQVNSPQFDTPGTRADLPTEDMISRICNAVSEFMGHTATVIGYVICIIVWLAFGHYCHWSDVWFFYINTSTSALMVFMLALLANDRERHEQYLNQCTTRIMAVDTELELVLRDITKDTIENEAVVIEAAAVSKLQRAINFYADLVGTLLGIALLTLIMVVWVVLGPVMKFDANWWLLIGTYAGLIGMNDGFVLKNLSSVCARYEDKHYEQQILDDADLVAIIGAPSSQASENQSVTRADVRFSIAMGNFCSHEYTVAVGLVSILGLLLVASLMRWNELGQIICNVPPSIIESFFTLILITGHNIGDKQRRANLQSIYQKRLDLISHVKQWQA</sequence>
<feature type="transmembrane region" description="Helical" evidence="1">
    <location>
        <begin position="58"/>
        <end position="81"/>
    </location>
</feature>
<dbReference type="Proteomes" id="UP000714618">
    <property type="component" value="Unassembled WGS sequence"/>
</dbReference>
<gene>
    <name evidence="2" type="ORF">AWRI4233_LOCUS4467</name>
</gene>
<feature type="transmembrane region" description="Helical" evidence="1">
    <location>
        <begin position="427"/>
        <end position="448"/>
    </location>
</feature>
<keyword evidence="1" id="KW-1133">Transmembrane helix</keyword>
<proteinExistence type="predicted"/>
<evidence type="ECO:0000256" key="1">
    <source>
        <dbReference type="SAM" id="Phobius"/>
    </source>
</evidence>
<accession>A0A9N8JTP5</accession>
<evidence type="ECO:0000313" key="2">
    <source>
        <dbReference type="EMBL" id="CAD0093961.1"/>
    </source>
</evidence>